<protein>
    <submittedName>
        <fullName evidence="2">Uncharacterized protein</fullName>
    </submittedName>
</protein>
<proteinExistence type="predicted"/>
<keyword evidence="3" id="KW-1185">Reference proteome</keyword>
<feature type="transmembrane region" description="Helical" evidence="1">
    <location>
        <begin position="89"/>
        <end position="111"/>
    </location>
</feature>
<dbReference type="EMBL" id="BAAARW010000042">
    <property type="protein sequence ID" value="GAA2455575.1"/>
    <property type="molecule type" value="Genomic_DNA"/>
</dbReference>
<evidence type="ECO:0000313" key="3">
    <source>
        <dbReference type="Proteomes" id="UP001501231"/>
    </source>
</evidence>
<gene>
    <name evidence="2" type="ORF">GCM10010191_88510</name>
</gene>
<feature type="transmembrane region" description="Helical" evidence="1">
    <location>
        <begin position="61"/>
        <end position="83"/>
    </location>
</feature>
<evidence type="ECO:0000313" key="2">
    <source>
        <dbReference type="EMBL" id="GAA2455575.1"/>
    </source>
</evidence>
<keyword evidence="1" id="KW-0812">Transmembrane</keyword>
<evidence type="ECO:0000256" key="1">
    <source>
        <dbReference type="SAM" id="Phobius"/>
    </source>
</evidence>
<reference evidence="3" key="1">
    <citation type="journal article" date="2019" name="Int. J. Syst. Evol. Microbiol.">
        <title>The Global Catalogue of Microorganisms (GCM) 10K type strain sequencing project: providing services to taxonomists for standard genome sequencing and annotation.</title>
        <authorList>
            <consortium name="The Broad Institute Genomics Platform"/>
            <consortium name="The Broad Institute Genome Sequencing Center for Infectious Disease"/>
            <person name="Wu L."/>
            <person name="Ma J."/>
        </authorList>
    </citation>
    <scope>NUCLEOTIDE SEQUENCE [LARGE SCALE GENOMIC DNA]</scope>
    <source>
        <strain evidence="3">JCM 3325</strain>
    </source>
</reference>
<sequence>MLGLGYFEKLFTFLAFFGIYWVMRKTAKRVGHLRWASCEALVNKGRNGNGYLKVGDTKRALAWHVTLYTACTAAVVYVVGNLVGAPLGISFNLAGILLSQMVIAGGLHYWVDHRATFKVDLRGTLDDKSPWKPSKETPNWSTTPDGKKYKSVTKEWTREGPSGLTLHGVETVIMAPDGSMMHKSWWHEYIAEGPYGLTKCSWTTTWGPDGIPHTSPGSWEVIEISIDPKKHQSWLKLVAWVAAFFTVKI</sequence>
<dbReference type="Proteomes" id="UP001501231">
    <property type="component" value="Unassembled WGS sequence"/>
</dbReference>
<comment type="caution">
    <text evidence="2">The sequence shown here is derived from an EMBL/GenBank/DDBJ whole genome shotgun (WGS) entry which is preliminary data.</text>
</comment>
<organism evidence="2 3">
    <name type="scientific">Actinomadura vinacea</name>
    <dbReference type="NCBI Taxonomy" id="115336"/>
    <lineage>
        <taxon>Bacteria</taxon>
        <taxon>Bacillati</taxon>
        <taxon>Actinomycetota</taxon>
        <taxon>Actinomycetes</taxon>
        <taxon>Streptosporangiales</taxon>
        <taxon>Thermomonosporaceae</taxon>
        <taxon>Actinomadura</taxon>
    </lineage>
</organism>
<feature type="transmembrane region" description="Helical" evidence="1">
    <location>
        <begin position="6"/>
        <end position="23"/>
    </location>
</feature>
<keyword evidence="1" id="KW-0472">Membrane</keyword>
<keyword evidence="1" id="KW-1133">Transmembrane helix</keyword>
<dbReference type="RefSeq" id="WP_344597698.1">
    <property type="nucleotide sequence ID" value="NZ_BAAARW010000042.1"/>
</dbReference>
<accession>A0ABP5XGQ7</accession>
<name>A0ABP5XGQ7_9ACTN</name>